<comment type="similarity">
    <text evidence="16">Belongs to the phospholipase D family. MitoPLD/Zucchini subfamily.</text>
</comment>
<keyword evidence="11 23" id="KW-1133">Transmembrane helix</keyword>
<keyword evidence="9" id="KW-0744">Spermatogenesis</keyword>
<dbReference type="GO" id="GO:0034587">
    <property type="term" value="P:piRNA processing"/>
    <property type="evidence" value="ECO:0007669"/>
    <property type="project" value="TreeGrafter"/>
</dbReference>
<dbReference type="Pfam" id="PF13091">
    <property type="entry name" value="PLDc_2"/>
    <property type="match status" value="1"/>
</dbReference>
<keyword evidence="2 23" id="KW-0812">Transmembrane</keyword>
<dbReference type="AlphaFoldDB" id="A0A6P7YWW1"/>
<dbReference type="CDD" id="cd09171">
    <property type="entry name" value="PLDc_vPLD6_like"/>
    <property type="match status" value="1"/>
</dbReference>
<comment type="catalytic activity">
    <reaction evidence="22">
        <text>a cardiolipin + H2O = a 1,2-diacyl-sn-glycero-3-phospho-(1'-sn-glycerol) + a 1,2-diacyl-sn-glycero-3-phosphate + H(+)</text>
        <dbReference type="Rhea" id="RHEA:44884"/>
        <dbReference type="ChEBI" id="CHEBI:15377"/>
        <dbReference type="ChEBI" id="CHEBI:15378"/>
        <dbReference type="ChEBI" id="CHEBI:58608"/>
        <dbReference type="ChEBI" id="CHEBI:62237"/>
        <dbReference type="ChEBI" id="CHEBI:64716"/>
    </reaction>
    <physiologicalReaction direction="left-to-right" evidence="22">
        <dbReference type="Rhea" id="RHEA:44885"/>
    </physiologicalReaction>
</comment>
<accession>A0A6P7YWW1</accession>
<keyword evidence="5" id="KW-0255">Endonuclease</keyword>
<evidence type="ECO:0000256" key="15">
    <source>
        <dbReference type="ARBA" id="ARBA00023254"/>
    </source>
</evidence>
<gene>
    <name evidence="26" type="primary">PLD6</name>
</gene>
<evidence type="ECO:0000256" key="22">
    <source>
        <dbReference type="ARBA" id="ARBA00048101"/>
    </source>
</evidence>
<dbReference type="GO" id="GO:0042802">
    <property type="term" value="F:identical protein binding"/>
    <property type="evidence" value="ECO:0007669"/>
    <property type="project" value="UniProtKB-ARBA"/>
</dbReference>
<keyword evidence="25" id="KW-1185">Reference proteome</keyword>
<keyword evidence="10" id="KW-0442">Lipid degradation</keyword>
<evidence type="ECO:0000256" key="23">
    <source>
        <dbReference type="SAM" id="Phobius"/>
    </source>
</evidence>
<dbReference type="InParanoid" id="A0A6P7YWW1"/>
<dbReference type="PANTHER" id="PTHR43856">
    <property type="entry name" value="CARDIOLIPIN HYDROLASE"/>
    <property type="match status" value="1"/>
</dbReference>
<dbReference type="FunFam" id="3.30.870.10:FF:000030">
    <property type="entry name" value="mitochondrial cardiolipin hydrolase"/>
    <property type="match status" value="1"/>
</dbReference>
<evidence type="ECO:0000256" key="11">
    <source>
        <dbReference type="ARBA" id="ARBA00022989"/>
    </source>
</evidence>
<feature type="transmembrane region" description="Helical" evidence="23">
    <location>
        <begin position="12"/>
        <end position="35"/>
    </location>
</feature>
<evidence type="ECO:0000313" key="26">
    <source>
        <dbReference type="RefSeq" id="XP_030067879.1"/>
    </source>
</evidence>
<keyword evidence="7" id="KW-1000">Mitochondrion outer membrane</keyword>
<evidence type="ECO:0000256" key="4">
    <source>
        <dbReference type="ARBA" id="ARBA00022723"/>
    </source>
</evidence>
<dbReference type="SUPFAM" id="SSF56024">
    <property type="entry name" value="Phospholipase D/nuclease"/>
    <property type="match status" value="1"/>
</dbReference>
<evidence type="ECO:0000256" key="18">
    <source>
        <dbReference type="ARBA" id="ARBA00041680"/>
    </source>
</evidence>
<dbReference type="PANTHER" id="PTHR43856:SF1">
    <property type="entry name" value="MITOCHONDRIAL CARDIOLIPIN HYDROLASE"/>
    <property type="match status" value="1"/>
</dbReference>
<evidence type="ECO:0000256" key="1">
    <source>
        <dbReference type="ARBA" id="ARBA00004572"/>
    </source>
</evidence>
<evidence type="ECO:0000256" key="8">
    <source>
        <dbReference type="ARBA" id="ARBA00022801"/>
    </source>
</evidence>
<evidence type="ECO:0000256" key="10">
    <source>
        <dbReference type="ARBA" id="ARBA00022963"/>
    </source>
</evidence>
<evidence type="ECO:0000256" key="19">
    <source>
        <dbReference type="ARBA" id="ARBA00042226"/>
    </source>
</evidence>
<dbReference type="RefSeq" id="XP_030067879.1">
    <property type="nucleotide sequence ID" value="XM_030212019.1"/>
</dbReference>
<keyword evidence="14 23" id="KW-0472">Membrane</keyword>
<dbReference type="InterPro" id="IPR051406">
    <property type="entry name" value="PLD_domain"/>
</dbReference>
<dbReference type="GO" id="GO:0005741">
    <property type="term" value="C:mitochondrial outer membrane"/>
    <property type="evidence" value="ECO:0007669"/>
    <property type="project" value="UniProtKB-SubCell"/>
</dbReference>
<protein>
    <recommendedName>
        <fullName evidence="17">Mitochondrial cardiolipin hydrolase</fullName>
    </recommendedName>
    <alternativeName>
        <fullName evidence="19">Choline phosphatase 6</fullName>
    </alternativeName>
    <alternativeName>
        <fullName evidence="21">Mitochondrial phospholipase</fullName>
    </alternativeName>
    <alternativeName>
        <fullName evidence="20">Phosphatidylcholine-hydrolyzing phospholipase D6</fullName>
    </alternativeName>
    <alternativeName>
        <fullName evidence="18">Phospholipase D6</fullName>
    </alternativeName>
</protein>
<dbReference type="InterPro" id="IPR025202">
    <property type="entry name" value="PLD-like_dom"/>
</dbReference>
<evidence type="ECO:0000256" key="7">
    <source>
        <dbReference type="ARBA" id="ARBA00022787"/>
    </source>
</evidence>
<comment type="subcellular location">
    <subcellularLocation>
        <location evidence="1">Mitochondrion outer membrane</location>
        <topology evidence="1">Single-pass membrane protein</topology>
    </subcellularLocation>
</comment>
<keyword evidence="13" id="KW-0496">Mitochondrion</keyword>
<evidence type="ECO:0000256" key="3">
    <source>
        <dbReference type="ARBA" id="ARBA00022722"/>
    </source>
</evidence>
<evidence type="ECO:0000256" key="13">
    <source>
        <dbReference type="ARBA" id="ARBA00023128"/>
    </source>
</evidence>
<dbReference type="InterPro" id="IPR001736">
    <property type="entry name" value="PLipase_D/transphosphatidylase"/>
</dbReference>
<dbReference type="GO" id="GO:0016042">
    <property type="term" value="P:lipid catabolic process"/>
    <property type="evidence" value="ECO:0007669"/>
    <property type="project" value="UniProtKB-KW"/>
</dbReference>
<dbReference type="GO" id="GO:0051321">
    <property type="term" value="P:meiotic cell cycle"/>
    <property type="evidence" value="ECO:0007669"/>
    <property type="project" value="UniProtKB-KW"/>
</dbReference>
<keyword evidence="3" id="KW-0540">Nuclease</keyword>
<evidence type="ECO:0000313" key="25">
    <source>
        <dbReference type="Proteomes" id="UP000515156"/>
    </source>
</evidence>
<keyword evidence="6" id="KW-0221">Differentiation</keyword>
<proteinExistence type="inferred from homology"/>
<dbReference type="GO" id="GO:0007283">
    <property type="term" value="P:spermatogenesis"/>
    <property type="evidence" value="ECO:0007669"/>
    <property type="project" value="UniProtKB-KW"/>
</dbReference>
<evidence type="ECO:0000256" key="16">
    <source>
        <dbReference type="ARBA" id="ARBA00038012"/>
    </source>
</evidence>
<keyword evidence="15" id="KW-0469">Meiosis</keyword>
<evidence type="ECO:0000256" key="17">
    <source>
        <dbReference type="ARBA" id="ARBA00040549"/>
    </source>
</evidence>
<dbReference type="KEGG" id="muo:115475939"/>
<evidence type="ECO:0000256" key="20">
    <source>
        <dbReference type="ARBA" id="ARBA00043135"/>
    </source>
</evidence>
<dbReference type="PROSITE" id="PS50035">
    <property type="entry name" value="PLD"/>
    <property type="match status" value="1"/>
</dbReference>
<evidence type="ECO:0000259" key="24">
    <source>
        <dbReference type="PROSITE" id="PS50035"/>
    </source>
</evidence>
<dbReference type="OrthoDB" id="5205528at2759"/>
<keyword evidence="12" id="KW-0443">Lipid metabolism</keyword>
<dbReference type="CTD" id="201164"/>
<dbReference type="GeneID" id="115475939"/>
<feature type="domain" description="PLD phosphodiesterase" evidence="24">
    <location>
        <begin position="152"/>
        <end position="179"/>
    </location>
</feature>
<sequence length="222" mass="25063">MWATTTAVSWKTLGLASLLLALGLEGVTRLLLFVLRGRQQRRSSASEVLFFPAPPTCTEALLRPSRPLPCACGLPHTESSLSRLMLRLLSARRSLELCIFSFSNPQLARTVLLLHRRGVRVRLIADSDYMAVKGSQVGVLRKAGIAVRHDQHIGYMHHKFAVVDKTVLITGSLNWTTQAIQTNRENILILEDVTVVKAFMEEFERIWQEYDPSTYEFFPAKK</sequence>
<organism evidence="25 26">
    <name type="scientific">Microcaecilia unicolor</name>
    <dbReference type="NCBI Taxonomy" id="1415580"/>
    <lineage>
        <taxon>Eukaryota</taxon>
        <taxon>Metazoa</taxon>
        <taxon>Chordata</taxon>
        <taxon>Craniata</taxon>
        <taxon>Vertebrata</taxon>
        <taxon>Euteleostomi</taxon>
        <taxon>Amphibia</taxon>
        <taxon>Gymnophiona</taxon>
        <taxon>Siphonopidae</taxon>
        <taxon>Microcaecilia</taxon>
    </lineage>
</organism>
<evidence type="ECO:0000256" key="9">
    <source>
        <dbReference type="ARBA" id="ARBA00022871"/>
    </source>
</evidence>
<evidence type="ECO:0000256" key="14">
    <source>
        <dbReference type="ARBA" id="ARBA00023136"/>
    </source>
</evidence>
<keyword evidence="4" id="KW-0479">Metal-binding</keyword>
<evidence type="ECO:0000256" key="2">
    <source>
        <dbReference type="ARBA" id="ARBA00022692"/>
    </source>
</evidence>
<evidence type="ECO:0000256" key="12">
    <source>
        <dbReference type="ARBA" id="ARBA00023098"/>
    </source>
</evidence>
<evidence type="ECO:0000256" key="6">
    <source>
        <dbReference type="ARBA" id="ARBA00022782"/>
    </source>
</evidence>
<dbReference type="GO" id="GO:0008081">
    <property type="term" value="F:phosphoric diester hydrolase activity"/>
    <property type="evidence" value="ECO:0007669"/>
    <property type="project" value="UniProtKB-ARBA"/>
</dbReference>
<dbReference type="GO" id="GO:0030154">
    <property type="term" value="P:cell differentiation"/>
    <property type="evidence" value="ECO:0007669"/>
    <property type="project" value="UniProtKB-KW"/>
</dbReference>
<keyword evidence="8 26" id="KW-0378">Hydrolase</keyword>
<evidence type="ECO:0000256" key="21">
    <source>
        <dbReference type="ARBA" id="ARBA00043167"/>
    </source>
</evidence>
<dbReference type="GO" id="GO:0016891">
    <property type="term" value="F:RNA endonuclease activity producing 5'-phosphomonoesters, hydrolytic mechanism"/>
    <property type="evidence" value="ECO:0007669"/>
    <property type="project" value="TreeGrafter"/>
</dbReference>
<dbReference type="FunCoup" id="A0A6P7YWW1">
    <property type="interactions" value="653"/>
</dbReference>
<dbReference type="Proteomes" id="UP000515156">
    <property type="component" value="Chromosome 8"/>
</dbReference>
<dbReference type="GO" id="GO:0046872">
    <property type="term" value="F:metal ion binding"/>
    <property type="evidence" value="ECO:0007669"/>
    <property type="project" value="UniProtKB-KW"/>
</dbReference>
<evidence type="ECO:0000256" key="5">
    <source>
        <dbReference type="ARBA" id="ARBA00022759"/>
    </source>
</evidence>
<dbReference type="Gene3D" id="3.30.870.10">
    <property type="entry name" value="Endonuclease Chain A"/>
    <property type="match status" value="1"/>
</dbReference>
<dbReference type="GO" id="GO:0004620">
    <property type="term" value="F:phospholipase activity"/>
    <property type="evidence" value="ECO:0007669"/>
    <property type="project" value="UniProtKB-ARBA"/>
</dbReference>
<name>A0A6P7YWW1_9AMPH</name>
<reference evidence="26" key="1">
    <citation type="submission" date="2025-08" db="UniProtKB">
        <authorList>
            <consortium name="RefSeq"/>
        </authorList>
    </citation>
    <scope>IDENTIFICATION</scope>
</reference>